<dbReference type="GO" id="GO:0003849">
    <property type="term" value="F:3-deoxy-7-phosphoheptulonate synthase activity"/>
    <property type="evidence" value="ECO:0007669"/>
    <property type="project" value="UniProtKB-EC"/>
</dbReference>
<dbReference type="GO" id="GO:0009073">
    <property type="term" value="P:aromatic amino acid family biosynthetic process"/>
    <property type="evidence" value="ECO:0007669"/>
    <property type="project" value="InterPro"/>
</dbReference>
<dbReference type="SUPFAM" id="SSF51569">
    <property type="entry name" value="Aldolase"/>
    <property type="match status" value="1"/>
</dbReference>
<dbReference type="Gene3D" id="3.20.20.70">
    <property type="entry name" value="Aldolase class I"/>
    <property type="match status" value="1"/>
</dbReference>
<evidence type="ECO:0000313" key="4">
    <source>
        <dbReference type="EMBL" id="VBB68993.1"/>
    </source>
</evidence>
<dbReference type="AlphaFoldDB" id="A0A484H8D2"/>
<dbReference type="EC" id="2.5.1.54" evidence="2"/>
<dbReference type="NCBIfam" id="TIGR01358">
    <property type="entry name" value="DAHP_synth_II"/>
    <property type="match status" value="1"/>
</dbReference>
<evidence type="ECO:0000256" key="2">
    <source>
        <dbReference type="ARBA" id="ARBA00012694"/>
    </source>
</evidence>
<evidence type="ECO:0000256" key="1">
    <source>
        <dbReference type="ARBA" id="ARBA00008911"/>
    </source>
</evidence>
<accession>A0A484H8D2</accession>
<keyword evidence="3 4" id="KW-0808">Transferase</keyword>
<gene>
    <name evidence="4" type="ORF">RIEGSTA812A_PEG_466</name>
</gene>
<dbReference type="EMBL" id="LR026963">
    <property type="protein sequence ID" value="VBB68993.1"/>
    <property type="molecule type" value="Genomic_DNA"/>
</dbReference>
<name>A0A484H8D2_9ZZZZ</name>
<organism evidence="4">
    <name type="scientific">invertebrate metagenome</name>
    <dbReference type="NCBI Taxonomy" id="1711999"/>
    <lineage>
        <taxon>unclassified sequences</taxon>
        <taxon>metagenomes</taxon>
        <taxon>organismal metagenomes</taxon>
    </lineage>
</organism>
<protein>
    <recommendedName>
        <fullName evidence="2">3-deoxy-7-phosphoheptulonate synthase</fullName>
        <ecNumber evidence="2">2.5.1.54</ecNumber>
    </recommendedName>
</protein>
<dbReference type="PANTHER" id="PTHR21337">
    <property type="entry name" value="PHOSPHO-2-DEHYDRO-3-DEOXYHEPTONATE ALDOLASE 1, 2"/>
    <property type="match status" value="1"/>
</dbReference>
<dbReference type="Pfam" id="PF01474">
    <property type="entry name" value="DAHP_synth_2"/>
    <property type="match status" value="1"/>
</dbReference>
<dbReference type="InterPro" id="IPR013785">
    <property type="entry name" value="Aldolase_TIM"/>
</dbReference>
<reference evidence="4" key="1">
    <citation type="submission" date="2018-10" db="EMBL/GenBank/DDBJ databases">
        <authorList>
            <person name="Gruber-Vodicka H."/>
            <person name="Jaeckle O."/>
        </authorList>
    </citation>
    <scope>NUCLEOTIDE SEQUENCE</scope>
</reference>
<evidence type="ECO:0000256" key="3">
    <source>
        <dbReference type="ARBA" id="ARBA00022679"/>
    </source>
</evidence>
<proteinExistence type="inferred from homology"/>
<comment type="similarity">
    <text evidence="1">Belongs to the class-II DAHP synthase family.</text>
</comment>
<dbReference type="PANTHER" id="PTHR21337:SF0">
    <property type="entry name" value="PHOSPHO-2-DEHYDRO-3-DEOXYHEPTONATE ALDOLASE"/>
    <property type="match status" value="1"/>
</dbReference>
<dbReference type="InterPro" id="IPR002480">
    <property type="entry name" value="DAHP_synth_2"/>
</dbReference>
<sequence length="467" mass="51885">MADMWTRQGWRSRPAQHLPAYPDQARLAGVEARLRTFPPLVFAGEARRLQQAMTKVGAGRAFLLQGGDCAESFADFNANIIRDTFRVILQMAVVLTFSGAMPVVKVGRMGGQFAKPRSAPTETWGGVTLPAYCGDMINGLDFTMTARTPDPERMIQAYHQSAATLNLLRAFAQGGYADLHRVHQWTLDFIAGSPQWERYRDLCNRIGETLDFMAACGLTSDRVPQIHETDFFTSHEALLLPYEEALTRLDSTSGDWYCCSAHMLWIGDRTRQVDGAHVAFLRGVRNPIGVKVGPSLTTDELLRLCTILNPGNETGRLTLIVRMGEGTIATRLPSLIRAVKENGHQVVWACDPMHANTIKTEKGFKTRSFDRILSEVQRYFAIHRAEGTHPGGVHVELTGQDVTECLGGSQAITEAGLAERYHTFCDPRLNVSQALELVFLLAETFRQERNHLRTDSPRDNPSLAESG</sequence>